<dbReference type="OrthoDB" id="10023262at2759"/>
<sequence length="119" mass="13703">MSSDSSAGKSPPKKKNVKYEQKFVNLWLKDDRFKGWLKKSTKDSKIAEQPSMSRTKARAIIVNVTEEENIIEMVQNNCFALLVDESTDKSTIKHLALLVGIVKLDFSVEDRFLTLIRRW</sequence>
<evidence type="ECO:0000313" key="1">
    <source>
        <dbReference type="EMBL" id="CAG5040385.1"/>
    </source>
</evidence>
<accession>A0A8S3Y001</accession>
<proteinExistence type="predicted"/>
<organism evidence="1 2">
    <name type="scientific">Parnassius apollo</name>
    <name type="common">Apollo butterfly</name>
    <name type="synonym">Papilio apollo</name>
    <dbReference type="NCBI Taxonomy" id="110799"/>
    <lineage>
        <taxon>Eukaryota</taxon>
        <taxon>Metazoa</taxon>
        <taxon>Ecdysozoa</taxon>
        <taxon>Arthropoda</taxon>
        <taxon>Hexapoda</taxon>
        <taxon>Insecta</taxon>
        <taxon>Pterygota</taxon>
        <taxon>Neoptera</taxon>
        <taxon>Endopterygota</taxon>
        <taxon>Lepidoptera</taxon>
        <taxon>Glossata</taxon>
        <taxon>Ditrysia</taxon>
        <taxon>Papilionoidea</taxon>
        <taxon>Papilionidae</taxon>
        <taxon>Parnassiinae</taxon>
        <taxon>Parnassini</taxon>
        <taxon>Parnassius</taxon>
        <taxon>Parnassius</taxon>
    </lineage>
</organism>
<dbReference type="Proteomes" id="UP000691718">
    <property type="component" value="Unassembled WGS sequence"/>
</dbReference>
<dbReference type="EMBL" id="CAJQZP010001342">
    <property type="protein sequence ID" value="CAG5040385.1"/>
    <property type="molecule type" value="Genomic_DNA"/>
</dbReference>
<dbReference type="AlphaFoldDB" id="A0A8S3Y001"/>
<keyword evidence="2" id="KW-1185">Reference proteome</keyword>
<comment type="caution">
    <text evidence="1">The sequence shown here is derived from an EMBL/GenBank/DDBJ whole genome shotgun (WGS) entry which is preliminary data.</text>
</comment>
<protein>
    <submittedName>
        <fullName evidence="1">(apollo) hypothetical protein</fullName>
    </submittedName>
</protein>
<evidence type="ECO:0000313" key="2">
    <source>
        <dbReference type="Proteomes" id="UP000691718"/>
    </source>
</evidence>
<reference evidence="1" key="1">
    <citation type="submission" date="2021-04" db="EMBL/GenBank/DDBJ databases">
        <authorList>
            <person name="Tunstrom K."/>
        </authorList>
    </citation>
    <scope>NUCLEOTIDE SEQUENCE</scope>
</reference>
<gene>
    <name evidence="1" type="ORF">PAPOLLO_LOCUS21927</name>
</gene>
<name>A0A8S3Y001_PARAO</name>